<feature type="transmembrane region" description="Helical" evidence="1">
    <location>
        <begin position="109"/>
        <end position="139"/>
    </location>
</feature>
<feature type="transmembrane region" description="Helical" evidence="1">
    <location>
        <begin position="54"/>
        <end position="75"/>
    </location>
</feature>
<evidence type="ECO:0000313" key="2">
    <source>
        <dbReference type="EMBL" id="NEN24687.1"/>
    </source>
</evidence>
<protein>
    <recommendedName>
        <fullName evidence="4">Glycosyltransferase family 39 protein</fullName>
    </recommendedName>
</protein>
<keyword evidence="1" id="KW-0812">Transmembrane</keyword>
<feature type="transmembrane region" description="Helical" evidence="1">
    <location>
        <begin position="159"/>
        <end position="178"/>
    </location>
</feature>
<sequence length="340" mass="39591">MQAPFFLFAYWYSNLMGAESTGYEPIYHAIINLSAVFYLVFGLFFLFKFLSFQYSWRTAFFSTAIIFLGTNLYYYAIDDTGMSHVYSFFLFSAFLFISRKTDFLKDLKLINLISISIISSIILLIRPTGAMFLLVFFFLDLNQRNHILERVRRLGNIRATSVFLSIFALIWLPQLLYWKYSTGDFLSYSYGGEGFNFLSPKLGYTWFSPINGLFLYTPLYLLILFGMVRMIHNQVTNGWLILTSFFAISFVFSSWWDWSFGCSFGARSFVEYLSLFVLPVAYTLSQCTKLRLYKKVLIGTLILGFVAFNLKVTYTYDSCFFGTDAWDWSEYLSLISSPTK</sequence>
<accession>A0A7K3WSM0</accession>
<dbReference type="AlphaFoldDB" id="A0A7K3WSM0"/>
<gene>
    <name evidence="2" type="ORF">G3O08_14360</name>
</gene>
<reference evidence="2 3" key="1">
    <citation type="submission" date="2020-02" db="EMBL/GenBank/DDBJ databases">
        <title>Out from the shadows clarifying the taxonomy of the family Cryomorphaceae and related taxa by utilizing the GTDB taxonomic framework.</title>
        <authorList>
            <person name="Bowman J.P."/>
        </authorList>
    </citation>
    <scope>NUCLEOTIDE SEQUENCE [LARGE SCALE GENOMIC DNA]</scope>
    <source>
        <strain evidence="2 3">QSSC 1-22</strain>
    </source>
</reference>
<keyword evidence="3" id="KW-1185">Reference proteome</keyword>
<dbReference type="Proteomes" id="UP000486602">
    <property type="component" value="Unassembled WGS sequence"/>
</dbReference>
<name>A0A7K3WSM0_9FLAO</name>
<feature type="transmembrane region" description="Helical" evidence="1">
    <location>
        <begin position="264"/>
        <end position="284"/>
    </location>
</feature>
<dbReference type="RefSeq" id="WP_163286082.1">
    <property type="nucleotide sequence ID" value="NZ_JAAGVY010000031.1"/>
</dbReference>
<proteinExistence type="predicted"/>
<keyword evidence="1" id="KW-1133">Transmembrane helix</keyword>
<evidence type="ECO:0000256" key="1">
    <source>
        <dbReference type="SAM" id="Phobius"/>
    </source>
</evidence>
<feature type="transmembrane region" description="Helical" evidence="1">
    <location>
        <begin position="296"/>
        <end position="316"/>
    </location>
</feature>
<feature type="transmembrane region" description="Helical" evidence="1">
    <location>
        <begin position="238"/>
        <end position="258"/>
    </location>
</feature>
<organism evidence="2 3">
    <name type="scientific">Cryomorpha ignava</name>
    <dbReference type="NCBI Taxonomy" id="101383"/>
    <lineage>
        <taxon>Bacteria</taxon>
        <taxon>Pseudomonadati</taxon>
        <taxon>Bacteroidota</taxon>
        <taxon>Flavobacteriia</taxon>
        <taxon>Flavobacteriales</taxon>
        <taxon>Cryomorphaceae</taxon>
        <taxon>Cryomorpha</taxon>
    </lineage>
</organism>
<feature type="transmembrane region" description="Helical" evidence="1">
    <location>
        <begin position="26"/>
        <end position="47"/>
    </location>
</feature>
<keyword evidence="1" id="KW-0472">Membrane</keyword>
<comment type="caution">
    <text evidence="2">The sequence shown here is derived from an EMBL/GenBank/DDBJ whole genome shotgun (WGS) entry which is preliminary data.</text>
</comment>
<evidence type="ECO:0000313" key="3">
    <source>
        <dbReference type="Proteomes" id="UP000486602"/>
    </source>
</evidence>
<feature type="transmembrane region" description="Helical" evidence="1">
    <location>
        <begin position="213"/>
        <end position="231"/>
    </location>
</feature>
<dbReference type="EMBL" id="JAAGVY010000031">
    <property type="protein sequence ID" value="NEN24687.1"/>
    <property type="molecule type" value="Genomic_DNA"/>
</dbReference>
<evidence type="ECO:0008006" key="4">
    <source>
        <dbReference type="Google" id="ProtNLM"/>
    </source>
</evidence>